<proteinExistence type="evidence at transcript level"/>
<dbReference type="Gene3D" id="2.40.10.10">
    <property type="entry name" value="Trypsin-like serine proteases"/>
    <property type="match status" value="1"/>
</dbReference>
<dbReference type="EMBL" id="MF683324">
    <property type="protein sequence ID" value="ATU82465.1"/>
    <property type="molecule type" value="mRNA"/>
</dbReference>
<organism evidence="12">
    <name type="scientific">Lethocerus distinctifemur</name>
    <dbReference type="NCBI Taxonomy" id="280095"/>
    <lineage>
        <taxon>Eukaryota</taxon>
        <taxon>Metazoa</taxon>
        <taxon>Ecdysozoa</taxon>
        <taxon>Arthropoda</taxon>
        <taxon>Hexapoda</taxon>
        <taxon>Insecta</taxon>
        <taxon>Pterygota</taxon>
        <taxon>Neoptera</taxon>
        <taxon>Paraneoptera</taxon>
        <taxon>Hemiptera</taxon>
        <taxon>Heteroptera</taxon>
        <taxon>Panheteroptera</taxon>
        <taxon>Nepomorpha</taxon>
        <taxon>Belostomatidae</taxon>
        <taxon>Lethocerinae</taxon>
        <taxon>Lethocerus</taxon>
    </lineage>
</organism>
<evidence type="ECO:0000256" key="10">
    <source>
        <dbReference type="SAM" id="SignalP"/>
    </source>
</evidence>
<dbReference type="GO" id="GO:0004252">
    <property type="term" value="F:serine-type endopeptidase activity"/>
    <property type="evidence" value="ECO:0007669"/>
    <property type="project" value="InterPro"/>
</dbReference>
<name>A0A2K8JRI5_9HEMI</name>
<feature type="domain" description="Peptidase S1" evidence="11">
    <location>
        <begin position="62"/>
        <end position="298"/>
    </location>
</feature>
<dbReference type="GO" id="GO:0005576">
    <property type="term" value="C:extracellular region"/>
    <property type="evidence" value="ECO:0007669"/>
    <property type="project" value="UniProtKB-SubCell"/>
</dbReference>
<dbReference type="InterPro" id="IPR043504">
    <property type="entry name" value="Peptidase_S1_PA_chymotrypsin"/>
</dbReference>
<evidence type="ECO:0000256" key="4">
    <source>
        <dbReference type="ARBA" id="ARBA00022729"/>
    </source>
</evidence>
<dbReference type="FunFam" id="2.40.10.10:FF:000146">
    <property type="entry name" value="Serine protease 53"/>
    <property type="match status" value="1"/>
</dbReference>
<evidence type="ECO:0000256" key="2">
    <source>
        <dbReference type="ARBA" id="ARBA00022525"/>
    </source>
</evidence>
<dbReference type="PROSITE" id="PS00134">
    <property type="entry name" value="TRYPSIN_HIS"/>
    <property type="match status" value="1"/>
</dbReference>
<dbReference type="InterPro" id="IPR033116">
    <property type="entry name" value="TRYPSIN_SER"/>
</dbReference>
<protein>
    <submittedName>
        <fullName evidence="12">Venom S1 protease 26</fullName>
    </submittedName>
</protein>
<evidence type="ECO:0000256" key="5">
    <source>
        <dbReference type="ARBA" id="ARBA00022801"/>
    </source>
</evidence>
<dbReference type="SMART" id="SM00020">
    <property type="entry name" value="Tryp_SPc"/>
    <property type="match status" value="1"/>
</dbReference>
<keyword evidence="4 10" id="KW-0732">Signal</keyword>
<dbReference type="AlphaFoldDB" id="A0A2K8JRI5"/>
<evidence type="ECO:0000313" key="12">
    <source>
        <dbReference type="EMBL" id="ATU82465.1"/>
    </source>
</evidence>
<dbReference type="PANTHER" id="PTHR24252:SF7">
    <property type="entry name" value="HYALIN"/>
    <property type="match status" value="1"/>
</dbReference>
<keyword evidence="7" id="KW-0865">Zymogen</keyword>
<dbReference type="GO" id="GO:0006508">
    <property type="term" value="P:proteolysis"/>
    <property type="evidence" value="ECO:0007669"/>
    <property type="project" value="UniProtKB-KW"/>
</dbReference>
<evidence type="ECO:0000256" key="3">
    <source>
        <dbReference type="ARBA" id="ARBA00022670"/>
    </source>
</evidence>
<dbReference type="CDD" id="cd00190">
    <property type="entry name" value="Tryp_SPc"/>
    <property type="match status" value="1"/>
</dbReference>
<keyword evidence="5 9" id="KW-0378">Hydrolase</keyword>
<dbReference type="InterPro" id="IPR001314">
    <property type="entry name" value="Peptidase_S1A"/>
</dbReference>
<dbReference type="Pfam" id="PF00089">
    <property type="entry name" value="Trypsin"/>
    <property type="match status" value="1"/>
</dbReference>
<dbReference type="InterPro" id="IPR018114">
    <property type="entry name" value="TRYPSIN_HIS"/>
</dbReference>
<feature type="chain" id="PRO_5018195925" evidence="10">
    <location>
        <begin position="22"/>
        <end position="311"/>
    </location>
</feature>
<evidence type="ECO:0000256" key="7">
    <source>
        <dbReference type="ARBA" id="ARBA00023145"/>
    </source>
</evidence>
<comment type="subcellular location">
    <subcellularLocation>
        <location evidence="1">Secreted</location>
    </subcellularLocation>
</comment>
<evidence type="ECO:0000259" key="11">
    <source>
        <dbReference type="PROSITE" id="PS50240"/>
    </source>
</evidence>
<keyword evidence="2" id="KW-0964">Secreted</keyword>
<evidence type="ECO:0000256" key="9">
    <source>
        <dbReference type="RuleBase" id="RU363034"/>
    </source>
</evidence>
<keyword evidence="3 9" id="KW-0645">Protease</keyword>
<dbReference type="PANTHER" id="PTHR24252">
    <property type="entry name" value="ACROSIN-RELATED"/>
    <property type="match status" value="1"/>
</dbReference>
<keyword evidence="8" id="KW-1015">Disulfide bond</keyword>
<dbReference type="SUPFAM" id="SSF50494">
    <property type="entry name" value="Trypsin-like serine proteases"/>
    <property type="match status" value="1"/>
</dbReference>
<feature type="signal peptide" evidence="10">
    <location>
        <begin position="1"/>
        <end position="21"/>
    </location>
</feature>
<evidence type="ECO:0000256" key="1">
    <source>
        <dbReference type="ARBA" id="ARBA00004613"/>
    </source>
</evidence>
<evidence type="ECO:0000256" key="6">
    <source>
        <dbReference type="ARBA" id="ARBA00022825"/>
    </source>
</evidence>
<dbReference type="InterPro" id="IPR001254">
    <property type="entry name" value="Trypsin_dom"/>
</dbReference>
<sequence>MMVSAWWMAVGMLVASFGAYGQVASLEEYLKMAIDDDSSEHGQMPGPKSTNCSCGSTNKARIVAGRKASRNEFPFMAGLKELGKGEIFCGASVLTPQHVLTAAHCTYPLKMFRKFHLAVVVGAHVQSEDEPNRQELAVKRTIEHENYHPRKYFNDIAMVVLEEPISFTQSAGPVCLPSEPLSLVNEQVKVMGWGKLGAGRGTSSVLRKLNIKVIPLEVCKKNFKREILLDPPTQICTIRRNKDSCAGDSGGPLVWLDPETNRYTLVGLVSYGKTLCATGPAVNTDLSAHLDWIQRKIAVTHPEEKTCSKIG</sequence>
<dbReference type="PRINTS" id="PR00722">
    <property type="entry name" value="CHYMOTRYPSIN"/>
</dbReference>
<keyword evidence="6 9" id="KW-0720">Serine protease</keyword>
<dbReference type="InterPro" id="IPR009003">
    <property type="entry name" value="Peptidase_S1_PA"/>
</dbReference>
<dbReference type="PROSITE" id="PS00135">
    <property type="entry name" value="TRYPSIN_SER"/>
    <property type="match status" value="1"/>
</dbReference>
<dbReference type="PROSITE" id="PS50240">
    <property type="entry name" value="TRYPSIN_DOM"/>
    <property type="match status" value="1"/>
</dbReference>
<accession>A0A2K8JRI5</accession>
<evidence type="ECO:0000256" key="8">
    <source>
        <dbReference type="ARBA" id="ARBA00023157"/>
    </source>
</evidence>
<reference evidence="12" key="1">
    <citation type="journal article" date="2018" name="Cell. Mol. Life Sci.">
        <title>Giant fish-killing water bug reveals ancient and dynamic venom evolution in Heteroptera.</title>
        <authorList>
            <person name="Walker A.A."/>
            <person name="Hernandez-Vargas M.J."/>
            <person name="Corzo G."/>
            <person name="Fry B.G."/>
            <person name="King G.F."/>
        </authorList>
    </citation>
    <scope>NUCLEOTIDE SEQUENCE</scope>
</reference>